<feature type="chain" id="PRO_5011446336" description="Alpha amylase inhibitor" evidence="1">
    <location>
        <begin position="29"/>
        <end position="111"/>
    </location>
</feature>
<dbReference type="EMBL" id="FOFR01000019">
    <property type="protein sequence ID" value="SES00341.1"/>
    <property type="molecule type" value="Genomic_DNA"/>
</dbReference>
<proteinExistence type="predicted"/>
<evidence type="ECO:0000256" key="1">
    <source>
        <dbReference type="SAM" id="SignalP"/>
    </source>
</evidence>
<feature type="signal peptide" evidence="1">
    <location>
        <begin position="1"/>
        <end position="28"/>
    </location>
</feature>
<organism evidence="2 3">
    <name type="scientific">Lentzea xinjiangensis</name>
    <dbReference type="NCBI Taxonomy" id="402600"/>
    <lineage>
        <taxon>Bacteria</taxon>
        <taxon>Bacillati</taxon>
        <taxon>Actinomycetota</taxon>
        <taxon>Actinomycetes</taxon>
        <taxon>Pseudonocardiales</taxon>
        <taxon>Pseudonocardiaceae</taxon>
        <taxon>Lentzea</taxon>
    </lineage>
</organism>
<keyword evidence="3" id="KW-1185">Reference proteome</keyword>
<reference evidence="3" key="1">
    <citation type="submission" date="2016-10" db="EMBL/GenBank/DDBJ databases">
        <authorList>
            <person name="Varghese N."/>
            <person name="Submissions S."/>
        </authorList>
    </citation>
    <scope>NUCLEOTIDE SEQUENCE [LARGE SCALE GENOMIC DNA]</scope>
    <source>
        <strain evidence="3">CGMCC 4.3525</strain>
    </source>
</reference>
<sequence length="111" mass="11256">MNRTRLTALAAAAPLAIVLGLGAGTASAAPPDNSRSIYLLCEAVTATPVGSLYNVAGVRCTLKSGELPLVGTYENGSIEQINTNLVYVCSTVTVVETDIPGTSNVVGTGCK</sequence>
<evidence type="ECO:0000313" key="3">
    <source>
        <dbReference type="Proteomes" id="UP000199352"/>
    </source>
</evidence>
<gene>
    <name evidence="2" type="ORF">SAMN05216188_11955</name>
</gene>
<protein>
    <recommendedName>
        <fullName evidence="4">Alpha amylase inhibitor</fullName>
    </recommendedName>
</protein>
<name>A0A1H9TTN9_9PSEU</name>
<keyword evidence="1" id="KW-0732">Signal</keyword>
<dbReference type="Proteomes" id="UP000199352">
    <property type="component" value="Unassembled WGS sequence"/>
</dbReference>
<accession>A0A1H9TTN9</accession>
<evidence type="ECO:0000313" key="2">
    <source>
        <dbReference type="EMBL" id="SES00341.1"/>
    </source>
</evidence>
<dbReference type="AlphaFoldDB" id="A0A1H9TTN9"/>
<evidence type="ECO:0008006" key="4">
    <source>
        <dbReference type="Google" id="ProtNLM"/>
    </source>
</evidence>
<dbReference type="RefSeq" id="WP_089957817.1">
    <property type="nucleotide sequence ID" value="NZ_FOFR01000019.1"/>
</dbReference>